<dbReference type="PROSITE" id="PS51384">
    <property type="entry name" value="FAD_FR"/>
    <property type="match status" value="1"/>
</dbReference>
<proteinExistence type="predicted"/>
<evidence type="ECO:0000256" key="1">
    <source>
        <dbReference type="ARBA" id="ARBA00022630"/>
    </source>
</evidence>
<protein>
    <submittedName>
        <fullName evidence="9">Oxidoreductase</fullName>
    </submittedName>
</protein>
<dbReference type="EMBL" id="VZQQ01000068">
    <property type="protein sequence ID" value="MBC8751827.1"/>
    <property type="molecule type" value="Genomic_DNA"/>
</dbReference>
<evidence type="ECO:0000259" key="7">
    <source>
        <dbReference type="PROSITE" id="PS51085"/>
    </source>
</evidence>
<dbReference type="Proteomes" id="UP000736373">
    <property type="component" value="Unassembled WGS sequence"/>
</dbReference>
<dbReference type="Gene3D" id="3.40.50.80">
    <property type="entry name" value="Nucleotide-binding domain of ferredoxin-NADP reductase (FNR) module"/>
    <property type="match status" value="1"/>
</dbReference>
<keyword evidence="6" id="KW-0411">Iron-sulfur</keyword>
<keyword evidence="5" id="KW-0408">Iron</keyword>
<dbReference type="SUPFAM" id="SSF54292">
    <property type="entry name" value="2Fe-2S ferredoxin-like"/>
    <property type="match status" value="1"/>
</dbReference>
<dbReference type="Gene3D" id="3.10.20.30">
    <property type="match status" value="1"/>
</dbReference>
<keyword evidence="1" id="KW-0285">Flavoprotein</keyword>
<dbReference type="Pfam" id="PF00111">
    <property type="entry name" value="Fer2"/>
    <property type="match status" value="1"/>
</dbReference>
<dbReference type="SUPFAM" id="SSF63380">
    <property type="entry name" value="Riboflavin synthase domain-like"/>
    <property type="match status" value="1"/>
</dbReference>
<dbReference type="Pfam" id="PF00175">
    <property type="entry name" value="NAD_binding_1"/>
    <property type="match status" value="1"/>
</dbReference>
<gene>
    <name evidence="9" type="ORF">F6X42_36675</name>
</gene>
<dbReference type="InterPro" id="IPR039261">
    <property type="entry name" value="FNR_nucleotide-bd"/>
</dbReference>
<dbReference type="InterPro" id="IPR036010">
    <property type="entry name" value="2Fe-2S_ferredoxin-like_sf"/>
</dbReference>
<dbReference type="PROSITE" id="PS00197">
    <property type="entry name" value="2FE2S_FER_1"/>
    <property type="match status" value="1"/>
</dbReference>
<evidence type="ECO:0000313" key="9">
    <source>
        <dbReference type="EMBL" id="MBC8751827.1"/>
    </source>
</evidence>
<evidence type="ECO:0000313" key="10">
    <source>
        <dbReference type="Proteomes" id="UP000736373"/>
    </source>
</evidence>
<reference evidence="9 10" key="1">
    <citation type="submission" date="2019-09" db="EMBL/GenBank/DDBJ databases">
        <title>Paraburkholderia podalyriae sp. nov., A South African Podalyria-associated rhizobium.</title>
        <authorList>
            <person name="Mavima L."/>
            <person name="Beukes C.W."/>
            <person name="Palmer M."/>
            <person name="De Meyer S.E."/>
            <person name="James E.K."/>
            <person name="Maluk M."/>
            <person name="Avontuur J.R."/>
            <person name="Chan W.Y."/>
            <person name="Venter S.N."/>
            <person name="Steenkamp E.T."/>
        </authorList>
    </citation>
    <scope>NUCLEOTIDE SEQUENCE [LARGE SCALE GENOMIC DNA]</scope>
    <source>
        <strain evidence="9 10">WC7.3b</strain>
    </source>
</reference>
<dbReference type="InterPro" id="IPR012675">
    <property type="entry name" value="Beta-grasp_dom_sf"/>
</dbReference>
<evidence type="ECO:0000256" key="3">
    <source>
        <dbReference type="ARBA" id="ARBA00022723"/>
    </source>
</evidence>
<dbReference type="InterPro" id="IPR017938">
    <property type="entry name" value="Riboflavin_synthase-like_b-brl"/>
</dbReference>
<dbReference type="InterPro" id="IPR006058">
    <property type="entry name" value="2Fe2S_fd_BS"/>
</dbReference>
<organism evidence="9 10">
    <name type="scientific">Paraburkholderia podalyriae</name>
    <dbReference type="NCBI Taxonomy" id="1938811"/>
    <lineage>
        <taxon>Bacteria</taxon>
        <taxon>Pseudomonadati</taxon>
        <taxon>Pseudomonadota</taxon>
        <taxon>Betaproteobacteria</taxon>
        <taxon>Burkholderiales</taxon>
        <taxon>Burkholderiaceae</taxon>
        <taxon>Paraburkholderia</taxon>
    </lineage>
</organism>
<evidence type="ECO:0000256" key="4">
    <source>
        <dbReference type="ARBA" id="ARBA00023002"/>
    </source>
</evidence>
<comment type="caution">
    <text evidence="9">The sequence shown here is derived from an EMBL/GenBank/DDBJ whole genome shotgun (WGS) entry which is preliminary data.</text>
</comment>
<dbReference type="InterPro" id="IPR050415">
    <property type="entry name" value="MRET"/>
</dbReference>
<keyword evidence="2" id="KW-0001">2Fe-2S</keyword>
<dbReference type="CDD" id="cd06185">
    <property type="entry name" value="PDR_like"/>
    <property type="match status" value="1"/>
</dbReference>
<dbReference type="PANTHER" id="PTHR47354">
    <property type="entry name" value="NADH OXIDOREDUCTASE HCR"/>
    <property type="match status" value="1"/>
</dbReference>
<dbReference type="SUPFAM" id="SSF52343">
    <property type="entry name" value="Ferredoxin reductase-like, C-terminal NADP-linked domain"/>
    <property type="match status" value="1"/>
</dbReference>
<dbReference type="InterPro" id="IPR017927">
    <property type="entry name" value="FAD-bd_FR_type"/>
</dbReference>
<dbReference type="PROSITE" id="PS51085">
    <property type="entry name" value="2FE2S_FER_2"/>
    <property type="match status" value="1"/>
</dbReference>
<dbReference type="InterPro" id="IPR001433">
    <property type="entry name" value="OxRdtase_FAD/NAD-bd"/>
</dbReference>
<dbReference type="PRINTS" id="PR00409">
    <property type="entry name" value="PHDIOXRDTASE"/>
</dbReference>
<evidence type="ECO:0000256" key="6">
    <source>
        <dbReference type="ARBA" id="ARBA00023014"/>
    </source>
</evidence>
<keyword evidence="3" id="KW-0479">Metal-binding</keyword>
<dbReference type="Gene3D" id="2.40.30.10">
    <property type="entry name" value="Translation factors"/>
    <property type="match status" value="1"/>
</dbReference>
<dbReference type="RefSeq" id="WP_187638731.1">
    <property type="nucleotide sequence ID" value="NZ_VZQQ01000068.1"/>
</dbReference>
<evidence type="ECO:0000256" key="5">
    <source>
        <dbReference type="ARBA" id="ARBA00023004"/>
    </source>
</evidence>
<feature type="domain" description="2Fe-2S ferredoxin-type" evidence="7">
    <location>
        <begin position="234"/>
        <end position="319"/>
    </location>
</feature>
<accession>A0ABR7PZY7</accession>
<name>A0ABR7PZY7_9BURK</name>
<sequence>MSLTVTVTNRQLVAEDVCAFDLVNADGNPLPSFIAGSHIDVHPPGGPVREYSICNDPNETHRYSIGVLKDPASRGGSIAMHELREGTTLTISLPRNHFQLSKDAHHSVLVAGGIGITPLLSMAESLYTTGESFELHYCARSSSKLAFMERLKGSRFVSNVILHVDDGDATQRFNATSVFSAANNPATHVYVCGPGGFIDYVLGAARAAGYRDELLHREYFAAAIEDTDEEDRAFQIRIASSGEVLSVGADETALSVLAKHGVDIPTSCEQGVCGTCLTRVLDGTPLHRDMFLTDEERAANDRFTPCCSRSHSPVLVLDL</sequence>
<evidence type="ECO:0000256" key="2">
    <source>
        <dbReference type="ARBA" id="ARBA00022714"/>
    </source>
</evidence>
<keyword evidence="10" id="KW-1185">Reference proteome</keyword>
<evidence type="ECO:0000259" key="8">
    <source>
        <dbReference type="PROSITE" id="PS51384"/>
    </source>
</evidence>
<feature type="domain" description="FAD-binding FR-type" evidence="8">
    <location>
        <begin position="1"/>
        <end position="101"/>
    </location>
</feature>
<dbReference type="PANTHER" id="PTHR47354:SF1">
    <property type="entry name" value="CARNITINE MONOOXYGENASE REDUCTASE SUBUNIT"/>
    <property type="match status" value="1"/>
</dbReference>
<keyword evidence="4" id="KW-0560">Oxidoreductase</keyword>
<dbReference type="CDD" id="cd00207">
    <property type="entry name" value="fer2"/>
    <property type="match status" value="1"/>
</dbReference>
<dbReference type="InterPro" id="IPR001041">
    <property type="entry name" value="2Fe-2S_ferredoxin-type"/>
</dbReference>